<dbReference type="Gramene" id="QL05p025202:mrna">
    <property type="protein sequence ID" value="QL05p025202:mrna"/>
    <property type="gene ID" value="QL05p025202"/>
</dbReference>
<evidence type="ECO:0000256" key="1">
    <source>
        <dbReference type="ARBA" id="ARBA00006524"/>
    </source>
</evidence>
<comment type="similarity">
    <text evidence="1">Belongs to the TSR2 family.</text>
</comment>
<dbReference type="InterPro" id="IPR019398">
    <property type="entry name" value="Pre-rRNA_process_TSR2"/>
</dbReference>
<reference evidence="3" key="2">
    <citation type="submission" date="2021-01" db="UniProtKB">
        <authorList>
            <consortium name="EnsemblPlants"/>
        </authorList>
    </citation>
    <scope>IDENTIFICATION</scope>
</reference>
<dbReference type="PANTHER" id="PTHR21250">
    <property type="entry name" value="PRE-RRNA-PROCESSING PROTEIN TSR2 HOMOLOG"/>
    <property type="match status" value="1"/>
</dbReference>
<name>A0A7N2LMC5_QUELO</name>
<dbReference type="InParanoid" id="A0A7N2LMC5"/>
<sequence length="81" mass="9767">MQVAYKLMVMHEECLEGKFHYIERLREANQQKAAVHHVRQVAYKLMVMHKECLEGKFHSIERRREANQQKAAVHHVRQDEE</sequence>
<dbReference type="GO" id="GO:0006364">
    <property type="term" value="P:rRNA processing"/>
    <property type="evidence" value="ECO:0007669"/>
    <property type="project" value="UniProtKB-KW"/>
</dbReference>
<evidence type="ECO:0000313" key="3">
    <source>
        <dbReference type="EnsemblPlants" id="QL05p025202:mrna"/>
    </source>
</evidence>
<organism evidence="3 4">
    <name type="scientific">Quercus lobata</name>
    <name type="common">Valley oak</name>
    <dbReference type="NCBI Taxonomy" id="97700"/>
    <lineage>
        <taxon>Eukaryota</taxon>
        <taxon>Viridiplantae</taxon>
        <taxon>Streptophyta</taxon>
        <taxon>Embryophyta</taxon>
        <taxon>Tracheophyta</taxon>
        <taxon>Spermatophyta</taxon>
        <taxon>Magnoliopsida</taxon>
        <taxon>eudicotyledons</taxon>
        <taxon>Gunneridae</taxon>
        <taxon>Pentapetalae</taxon>
        <taxon>rosids</taxon>
        <taxon>fabids</taxon>
        <taxon>Fagales</taxon>
        <taxon>Fagaceae</taxon>
        <taxon>Quercus</taxon>
    </lineage>
</organism>
<proteinExistence type="inferred from homology"/>
<dbReference type="Proteomes" id="UP000594261">
    <property type="component" value="Chromosome 5"/>
</dbReference>
<dbReference type="EnsemblPlants" id="QL05p025202:mrna">
    <property type="protein sequence ID" value="QL05p025202:mrna"/>
    <property type="gene ID" value="QL05p025202"/>
</dbReference>
<dbReference type="AlphaFoldDB" id="A0A7N2LMC5"/>
<reference evidence="3 4" key="1">
    <citation type="journal article" date="2016" name="G3 (Bethesda)">
        <title>First Draft Assembly and Annotation of the Genome of a California Endemic Oak Quercus lobata Nee (Fagaceae).</title>
        <authorList>
            <person name="Sork V.L."/>
            <person name="Fitz-Gibbon S.T."/>
            <person name="Puiu D."/>
            <person name="Crepeau M."/>
            <person name="Gugger P.F."/>
            <person name="Sherman R."/>
            <person name="Stevens K."/>
            <person name="Langley C.H."/>
            <person name="Pellegrini M."/>
            <person name="Salzberg S.L."/>
        </authorList>
    </citation>
    <scope>NUCLEOTIDE SEQUENCE [LARGE SCALE GENOMIC DNA]</scope>
    <source>
        <strain evidence="3 4">cv. SW786</strain>
    </source>
</reference>
<keyword evidence="2" id="KW-0698">rRNA processing</keyword>
<accession>A0A7N2LMC5</accession>
<evidence type="ECO:0000256" key="2">
    <source>
        <dbReference type="ARBA" id="ARBA00022552"/>
    </source>
</evidence>
<dbReference type="EMBL" id="LRBV02000005">
    <property type="status" value="NOT_ANNOTATED_CDS"/>
    <property type="molecule type" value="Genomic_DNA"/>
</dbReference>
<protein>
    <submittedName>
        <fullName evidence="3">Uncharacterized protein</fullName>
    </submittedName>
</protein>
<evidence type="ECO:0000313" key="4">
    <source>
        <dbReference type="Proteomes" id="UP000594261"/>
    </source>
</evidence>
<keyword evidence="4" id="KW-1185">Reference proteome</keyword>